<reference evidence="2 3" key="1">
    <citation type="submission" date="2016-12" db="EMBL/GenBank/DDBJ databases">
        <title>The genomes of Aspergillus section Nigri reveals drivers in fungal speciation.</title>
        <authorList>
            <consortium name="DOE Joint Genome Institute"/>
            <person name="Vesth T.C."/>
            <person name="Nybo J."/>
            <person name="Theobald S."/>
            <person name="Brandl J."/>
            <person name="Frisvad J.C."/>
            <person name="Nielsen K.F."/>
            <person name="Lyhne E.K."/>
            <person name="Kogle M.E."/>
            <person name="Kuo A."/>
            <person name="Riley R."/>
            <person name="Clum A."/>
            <person name="Nolan M."/>
            <person name="Lipzen A."/>
            <person name="Salamov A."/>
            <person name="Henrissat B."/>
            <person name="Wiebenga A."/>
            <person name="De Vries R.P."/>
            <person name="Grigoriev I.V."/>
            <person name="Mortensen U.H."/>
            <person name="Andersen M.R."/>
            <person name="Baker S.E."/>
        </authorList>
    </citation>
    <scope>NUCLEOTIDE SEQUENCE [LARGE SCALE GENOMIC DNA]</scope>
    <source>
        <strain evidence="2 3">JOP 1030-1</strain>
    </source>
</reference>
<evidence type="ECO:0000259" key="1">
    <source>
        <dbReference type="Pfam" id="PF09995"/>
    </source>
</evidence>
<accession>A0A318ZNQ2</accession>
<gene>
    <name evidence="2" type="ORF">BP01DRAFT_289565</name>
</gene>
<dbReference type="GeneID" id="37072810"/>
<dbReference type="PANTHER" id="PTHR36151:SF3">
    <property type="entry name" value="ER-BOUND OXYGENASE MPAB_MPAB'_RUBBER OXYGENASE CATALYTIC DOMAIN-CONTAINING PROTEIN"/>
    <property type="match status" value="1"/>
</dbReference>
<feature type="domain" description="ER-bound oxygenase mpaB/mpaB'/Rubber oxygenase catalytic" evidence="1">
    <location>
        <begin position="56"/>
        <end position="281"/>
    </location>
</feature>
<dbReference type="STRING" id="1450539.A0A318ZNQ2"/>
<sequence>MNTNEKAISEHIFAVPSTSSSSSTTNDITLTTTITSITTLTTPFHDLSNLTILPQILREGILFTGVGAALLLQAAYPGIQSAFPYDSHHTLTHNLTSTLQTTLQHIAVLVFGTPQERPILLTRLHAGPGNSHRQITPPQTRLWIAATIYATATDLYERTYGCTDHRSAERAYEEFTVVLTALGLVEAALWPPSRREFWEYWDGQVARLAVTAEAHRVAKEVLAAGDQSMVVRGMFPKGWAKVLRPVVRALTIELLPLAVREAYGLRSSGATRGWYRGVMAGFGRGVYPAMPGWVRQYPLRVCLGRWREGVDYR</sequence>
<name>A0A318ZNQ2_9EURO</name>
<dbReference type="InterPro" id="IPR018713">
    <property type="entry name" value="MPAB/Lcp_cat_dom"/>
</dbReference>
<keyword evidence="3" id="KW-1185">Reference proteome</keyword>
<dbReference type="EMBL" id="KZ821221">
    <property type="protein sequence ID" value="PYH48607.1"/>
    <property type="molecule type" value="Genomic_DNA"/>
</dbReference>
<dbReference type="RefSeq" id="XP_025434589.1">
    <property type="nucleotide sequence ID" value="XM_025571582.1"/>
</dbReference>
<dbReference type="GO" id="GO:0016491">
    <property type="term" value="F:oxidoreductase activity"/>
    <property type="evidence" value="ECO:0007669"/>
    <property type="project" value="InterPro"/>
</dbReference>
<protein>
    <recommendedName>
        <fullName evidence="1">ER-bound oxygenase mpaB/mpaB'/Rubber oxygenase catalytic domain-containing protein</fullName>
    </recommendedName>
</protein>
<organism evidence="2 3">
    <name type="scientific">Aspergillus saccharolyticus JOP 1030-1</name>
    <dbReference type="NCBI Taxonomy" id="1450539"/>
    <lineage>
        <taxon>Eukaryota</taxon>
        <taxon>Fungi</taxon>
        <taxon>Dikarya</taxon>
        <taxon>Ascomycota</taxon>
        <taxon>Pezizomycotina</taxon>
        <taxon>Eurotiomycetes</taxon>
        <taxon>Eurotiomycetidae</taxon>
        <taxon>Eurotiales</taxon>
        <taxon>Aspergillaceae</taxon>
        <taxon>Aspergillus</taxon>
        <taxon>Aspergillus subgen. Circumdati</taxon>
    </lineage>
</organism>
<dbReference type="Pfam" id="PF09995">
    <property type="entry name" value="MPAB_Lcp_cat"/>
    <property type="match status" value="1"/>
</dbReference>
<dbReference type="AlphaFoldDB" id="A0A318ZNQ2"/>
<evidence type="ECO:0000313" key="3">
    <source>
        <dbReference type="Proteomes" id="UP000248349"/>
    </source>
</evidence>
<dbReference type="OrthoDB" id="4444391at2759"/>
<evidence type="ECO:0000313" key="2">
    <source>
        <dbReference type="EMBL" id="PYH48607.1"/>
    </source>
</evidence>
<proteinExistence type="predicted"/>
<dbReference type="PANTHER" id="PTHR36151">
    <property type="entry name" value="BLR2777 PROTEIN"/>
    <property type="match status" value="1"/>
</dbReference>
<dbReference type="Proteomes" id="UP000248349">
    <property type="component" value="Unassembled WGS sequence"/>
</dbReference>